<feature type="active site" evidence="5">
    <location>
        <position position="82"/>
    </location>
</feature>
<comment type="caution">
    <text evidence="8">The sequence shown here is derived from an EMBL/GenBank/DDBJ whole genome shotgun (WGS) entry which is preliminary data.</text>
</comment>
<protein>
    <recommendedName>
        <fullName evidence="3 6">Signal peptidase I</fullName>
        <ecNumber evidence="3 6">3.4.21.89</ecNumber>
    </recommendedName>
</protein>
<evidence type="ECO:0000256" key="2">
    <source>
        <dbReference type="ARBA" id="ARBA00009370"/>
    </source>
</evidence>
<proteinExistence type="inferred from homology"/>
<dbReference type="AlphaFoldDB" id="A0A1G1YQ76"/>
<evidence type="ECO:0000256" key="4">
    <source>
        <dbReference type="ARBA" id="ARBA00022801"/>
    </source>
</evidence>
<feature type="domain" description="Peptidase S26" evidence="7">
    <location>
        <begin position="11"/>
        <end position="166"/>
    </location>
</feature>
<dbReference type="InterPro" id="IPR000223">
    <property type="entry name" value="Pept_S26A_signal_pept_1"/>
</dbReference>
<dbReference type="NCBIfam" id="TIGR02227">
    <property type="entry name" value="sigpep_I_bact"/>
    <property type="match status" value="1"/>
</dbReference>
<comment type="similarity">
    <text evidence="2 6">Belongs to the peptidase S26 family.</text>
</comment>
<dbReference type="GO" id="GO:0009003">
    <property type="term" value="F:signal peptidase activity"/>
    <property type="evidence" value="ECO:0007669"/>
    <property type="project" value="UniProtKB-EC"/>
</dbReference>
<dbReference type="InterPro" id="IPR019757">
    <property type="entry name" value="Pept_S26A_signal_pept_1_Lys-AS"/>
</dbReference>
<dbReference type="GO" id="GO:0016020">
    <property type="term" value="C:membrane"/>
    <property type="evidence" value="ECO:0007669"/>
    <property type="project" value="UniProtKB-SubCell"/>
</dbReference>
<reference evidence="8 9" key="1">
    <citation type="journal article" date="2016" name="Nat. Commun.">
        <title>Thousands of microbial genomes shed light on interconnected biogeochemical processes in an aquifer system.</title>
        <authorList>
            <person name="Anantharaman K."/>
            <person name="Brown C.T."/>
            <person name="Hug L.A."/>
            <person name="Sharon I."/>
            <person name="Castelle C.J."/>
            <person name="Probst A.J."/>
            <person name="Thomas B.C."/>
            <person name="Singh A."/>
            <person name="Wilkins M.J."/>
            <person name="Karaoz U."/>
            <person name="Brodie E.L."/>
            <person name="Williams K.H."/>
            <person name="Hubbard S.S."/>
            <person name="Banfield J.F."/>
        </authorList>
    </citation>
    <scope>NUCLEOTIDE SEQUENCE [LARGE SCALE GENOMIC DNA]</scope>
</reference>
<dbReference type="InterPro" id="IPR036286">
    <property type="entry name" value="LexA/Signal_pep-like_sf"/>
</dbReference>
<dbReference type="Proteomes" id="UP000176512">
    <property type="component" value="Unassembled WGS sequence"/>
</dbReference>
<dbReference type="PANTHER" id="PTHR43390">
    <property type="entry name" value="SIGNAL PEPTIDASE I"/>
    <property type="match status" value="1"/>
</dbReference>
<dbReference type="EMBL" id="MHIP01000030">
    <property type="protein sequence ID" value="OGY54498.1"/>
    <property type="molecule type" value="Genomic_DNA"/>
</dbReference>
<dbReference type="PROSITE" id="PS00760">
    <property type="entry name" value="SPASE_I_2"/>
    <property type="match status" value="1"/>
</dbReference>
<evidence type="ECO:0000313" key="8">
    <source>
        <dbReference type="EMBL" id="OGY54498.1"/>
    </source>
</evidence>
<evidence type="ECO:0000256" key="6">
    <source>
        <dbReference type="RuleBase" id="RU362042"/>
    </source>
</evidence>
<feature type="active site" evidence="5">
    <location>
        <position position="38"/>
    </location>
</feature>
<evidence type="ECO:0000256" key="5">
    <source>
        <dbReference type="PIRSR" id="PIRSR600223-1"/>
    </source>
</evidence>
<keyword evidence="6" id="KW-0645">Protease</keyword>
<dbReference type="Gene3D" id="2.10.109.10">
    <property type="entry name" value="Umud Fragment, subunit A"/>
    <property type="match status" value="1"/>
</dbReference>
<dbReference type="CDD" id="cd06530">
    <property type="entry name" value="S26_SPase_I"/>
    <property type="match status" value="1"/>
</dbReference>
<dbReference type="InterPro" id="IPR019533">
    <property type="entry name" value="Peptidase_S26"/>
</dbReference>
<evidence type="ECO:0000256" key="3">
    <source>
        <dbReference type="ARBA" id="ARBA00013208"/>
    </source>
</evidence>
<name>A0A1G1YQ76_9BACT</name>
<evidence type="ECO:0000313" key="9">
    <source>
        <dbReference type="Proteomes" id="UP000176512"/>
    </source>
</evidence>
<sequence length="180" mass="20491">MRGIGTFLQNALFVVVALLVVLLIRAFVFQPFLVRGDSMVPNFHNGDYLIVDELSYRFLRDPTRGEVIVFKFPGDTSQKYIKRVIGLPGESVEIKEGKVYISNNGEPGLLQEPYLDPQERTDGFVSLLLKDDEYFVMGDNREFSSDSRRWGVLPREDIIGKALIRVFPFKDFAAFAAPTY</sequence>
<evidence type="ECO:0000259" key="7">
    <source>
        <dbReference type="Pfam" id="PF10502"/>
    </source>
</evidence>
<dbReference type="GO" id="GO:0004252">
    <property type="term" value="F:serine-type endopeptidase activity"/>
    <property type="evidence" value="ECO:0007669"/>
    <property type="project" value="InterPro"/>
</dbReference>
<dbReference type="SUPFAM" id="SSF51306">
    <property type="entry name" value="LexA/Signal peptidase"/>
    <property type="match status" value="1"/>
</dbReference>
<comment type="catalytic activity">
    <reaction evidence="1 6">
        <text>Cleavage of hydrophobic, N-terminal signal or leader sequences from secreted and periplasmic proteins.</text>
        <dbReference type="EC" id="3.4.21.89"/>
    </reaction>
</comment>
<dbReference type="PANTHER" id="PTHR43390:SF1">
    <property type="entry name" value="CHLOROPLAST PROCESSING PEPTIDASE"/>
    <property type="match status" value="1"/>
</dbReference>
<keyword evidence="4 6" id="KW-0378">Hydrolase</keyword>
<organism evidence="8 9">
    <name type="scientific">Candidatus Buchananbacteria bacterium RIFCSPLOWO2_01_FULL_46_12</name>
    <dbReference type="NCBI Taxonomy" id="1797546"/>
    <lineage>
        <taxon>Bacteria</taxon>
        <taxon>Candidatus Buchananiibacteriota</taxon>
    </lineage>
</organism>
<dbReference type="EC" id="3.4.21.89" evidence="3 6"/>
<dbReference type="Pfam" id="PF10502">
    <property type="entry name" value="Peptidase_S26"/>
    <property type="match status" value="1"/>
</dbReference>
<dbReference type="PRINTS" id="PR00727">
    <property type="entry name" value="LEADERPTASE"/>
</dbReference>
<dbReference type="GO" id="GO:0006465">
    <property type="term" value="P:signal peptide processing"/>
    <property type="evidence" value="ECO:0007669"/>
    <property type="project" value="InterPro"/>
</dbReference>
<dbReference type="PROSITE" id="PS00761">
    <property type="entry name" value="SPASE_I_3"/>
    <property type="match status" value="1"/>
</dbReference>
<gene>
    <name evidence="8" type="ORF">A3A24_00640</name>
</gene>
<comment type="subcellular location">
    <subcellularLocation>
        <location evidence="6">Membrane</location>
        <topology evidence="6">Single-pass type II membrane protein</topology>
    </subcellularLocation>
</comment>
<evidence type="ECO:0000256" key="1">
    <source>
        <dbReference type="ARBA" id="ARBA00000677"/>
    </source>
</evidence>
<dbReference type="InterPro" id="IPR019758">
    <property type="entry name" value="Pept_S26A_signal_pept_1_CS"/>
</dbReference>
<accession>A0A1G1YQ76</accession>